<name>A0ABP4HQ76_9ACTN</name>
<reference evidence="2" key="1">
    <citation type="journal article" date="2019" name="Int. J. Syst. Evol. Microbiol.">
        <title>The Global Catalogue of Microorganisms (GCM) 10K type strain sequencing project: providing services to taxonomists for standard genome sequencing and annotation.</title>
        <authorList>
            <consortium name="The Broad Institute Genomics Platform"/>
            <consortium name="The Broad Institute Genome Sequencing Center for Infectious Disease"/>
            <person name="Wu L."/>
            <person name="Ma J."/>
        </authorList>
    </citation>
    <scope>NUCLEOTIDE SEQUENCE [LARGE SCALE GENOMIC DNA]</scope>
    <source>
        <strain evidence="2">JCM 11448</strain>
    </source>
</reference>
<keyword evidence="2" id="KW-1185">Reference proteome</keyword>
<dbReference type="Proteomes" id="UP001500282">
    <property type="component" value="Unassembled WGS sequence"/>
</dbReference>
<accession>A0ABP4HQ76</accession>
<sequence>METTCAGAAVRTCDRIEAADGEIRAFVPEPGRRERLAGAARRRMSGGGMWTGGRRCSGSWWA</sequence>
<proteinExistence type="predicted"/>
<organism evidence="1 2">
    <name type="scientific">Streptomyces javensis</name>
    <dbReference type="NCBI Taxonomy" id="114698"/>
    <lineage>
        <taxon>Bacteria</taxon>
        <taxon>Bacillati</taxon>
        <taxon>Actinomycetota</taxon>
        <taxon>Actinomycetes</taxon>
        <taxon>Kitasatosporales</taxon>
        <taxon>Streptomycetaceae</taxon>
        <taxon>Streptomyces</taxon>
        <taxon>Streptomyces violaceusniger group</taxon>
    </lineage>
</organism>
<dbReference type="EMBL" id="BAAAIH010000025">
    <property type="protein sequence ID" value="GAA1280171.1"/>
    <property type="molecule type" value="Genomic_DNA"/>
</dbReference>
<evidence type="ECO:0000313" key="1">
    <source>
        <dbReference type="EMBL" id="GAA1280171.1"/>
    </source>
</evidence>
<gene>
    <name evidence="1" type="ORF">GCM10009579_45000</name>
</gene>
<protein>
    <submittedName>
        <fullName evidence="1">Uncharacterized protein</fullName>
    </submittedName>
</protein>
<evidence type="ECO:0000313" key="2">
    <source>
        <dbReference type="Proteomes" id="UP001500282"/>
    </source>
</evidence>
<comment type="caution">
    <text evidence="1">The sequence shown here is derived from an EMBL/GenBank/DDBJ whole genome shotgun (WGS) entry which is preliminary data.</text>
</comment>